<evidence type="ECO:0000256" key="1">
    <source>
        <dbReference type="SAM" id="SignalP"/>
    </source>
</evidence>
<dbReference type="HOGENOM" id="CLU_083301_0_0_10"/>
<dbReference type="Proteomes" id="UP000027442">
    <property type="component" value="Unassembled WGS sequence"/>
</dbReference>
<sequence length="216" mass="23276">MNKKMIAGLAIAAMSLISTNAYAQFDFGKILQNGADILSNSGTTDDLISGITSIFSDKKVATIDDLVGEWSYTEPAVVFMSENLLKKAGGKLASSAIEKTIETQLSKVGITKGAMNMTFTRNGRFTQTIAGRRLRGTFTIKGKEVILKYVGEIKQLVGTTQVDGNDLLIVMDASKLLTYLKVVGRYSSNSSLQTAASLLGSMDGMLCGLRLNRIRK</sequence>
<feature type="chain" id="PRO_5001668737" description="DUF4923 domain-containing protein" evidence="1">
    <location>
        <begin position="24"/>
        <end position="216"/>
    </location>
</feature>
<protein>
    <recommendedName>
        <fullName evidence="2">DUF4923 domain-containing protein</fullName>
    </recommendedName>
</protein>
<dbReference type="EMBL" id="JNGW01000084">
    <property type="protein sequence ID" value="KDR51991.1"/>
    <property type="molecule type" value="Genomic_DNA"/>
</dbReference>
<keyword evidence="1" id="KW-0732">Signal</keyword>
<comment type="caution">
    <text evidence="3">The sequence shown here is derived from an EMBL/GenBank/DDBJ whole genome shotgun (WGS) entry which is preliminary data.</text>
</comment>
<dbReference type="RefSeq" id="WP_018968217.1">
    <property type="nucleotide sequence ID" value="NZ_KB899223.1"/>
</dbReference>
<dbReference type="InterPro" id="IPR032575">
    <property type="entry name" value="DUF4923"/>
</dbReference>
<gene>
    <name evidence="3" type="ORF">HMPREF1991_01958</name>
</gene>
<evidence type="ECO:0000313" key="4">
    <source>
        <dbReference type="Proteomes" id="UP000027442"/>
    </source>
</evidence>
<dbReference type="PATRIC" id="fig|1122985.7.peg.2028"/>
<evidence type="ECO:0000259" key="2">
    <source>
        <dbReference type="Pfam" id="PF16270"/>
    </source>
</evidence>
<organism evidence="3 4">
    <name type="scientific">Hoylesella loescheii DSM 19665 = JCM 12249 = ATCC 15930</name>
    <dbReference type="NCBI Taxonomy" id="1122985"/>
    <lineage>
        <taxon>Bacteria</taxon>
        <taxon>Pseudomonadati</taxon>
        <taxon>Bacteroidota</taxon>
        <taxon>Bacteroidia</taxon>
        <taxon>Bacteroidales</taxon>
        <taxon>Prevotellaceae</taxon>
        <taxon>Hoylesella</taxon>
    </lineage>
</organism>
<keyword evidence="4" id="KW-1185">Reference proteome</keyword>
<evidence type="ECO:0000313" key="3">
    <source>
        <dbReference type="EMBL" id="KDR51991.1"/>
    </source>
</evidence>
<feature type="signal peptide" evidence="1">
    <location>
        <begin position="1"/>
        <end position="23"/>
    </location>
</feature>
<proteinExistence type="predicted"/>
<reference evidence="3 4" key="1">
    <citation type="submission" date="2013-08" db="EMBL/GenBank/DDBJ databases">
        <authorList>
            <person name="Weinstock G."/>
            <person name="Sodergren E."/>
            <person name="Wylie T."/>
            <person name="Fulton L."/>
            <person name="Fulton R."/>
            <person name="Fronick C."/>
            <person name="O'Laughlin M."/>
            <person name="Godfrey J."/>
            <person name="Miner T."/>
            <person name="Herter B."/>
            <person name="Appelbaum E."/>
            <person name="Cordes M."/>
            <person name="Lek S."/>
            <person name="Wollam A."/>
            <person name="Pepin K.H."/>
            <person name="Palsikar V.B."/>
            <person name="Mitreva M."/>
            <person name="Wilson R.K."/>
        </authorList>
    </citation>
    <scope>NUCLEOTIDE SEQUENCE [LARGE SCALE GENOMIC DNA]</scope>
    <source>
        <strain evidence="3 4">ATCC 15930</strain>
    </source>
</reference>
<accession>A0A069QQ60</accession>
<name>A0A069QQ60_HOYLO</name>
<dbReference type="Pfam" id="PF16270">
    <property type="entry name" value="DUF4923"/>
    <property type="match status" value="1"/>
</dbReference>
<dbReference type="AlphaFoldDB" id="A0A069QQ60"/>
<feature type="domain" description="DUF4923" evidence="2">
    <location>
        <begin position="56"/>
        <end position="213"/>
    </location>
</feature>